<sequence length="616" mass="71310">MEKNAEEVPSHQAKKRKSMEGANDRREKKKKRYSSNSLPQRYPCRHNGMSYKCVNISMQDVKIFNEQFYKNPDKQYQDDFIIKYCKATKPSRKRLVNGRGNSKSMSIVYNKRKVDGEIVPVCRIFFLRSLGLNKGRVRGVLKGHMDTGFMAIEKRGGDRKSFKNIGLRDAIVSFIKKFKGVESHYCRSKSRRIYLPSELSIATMAKMFVEEHAECSHCKESYFRRIFNTKFNIGFCHPRSDMCSTCLEFKDKIKIEKEDAIKARLKIELSVHIARSNAFFTFLQDTDPKIKILSFDCGKNQLMPKVPDQTTYYSRQLYIYNFTVVVGSSHSELTQNNVFSYVWTEDVHAKGSNEISSALYHCLQNNINFTDVEVLRLMADGCSGQNKNSTIIGIISKWFSSNAPQTLKKVELIFPVTGHSFIPPDRVFGVAEKAIKKTNTLVQPEEYINIFKRQATVFLLNDIKVCDWKNATHEVQKGTQALHFKIMSCKRFIFTRMKGDRRGVILRGEIYYHNDTCARRSITKPGKFASDICPVPITPISSVKIKKPKLSDVEKLLTKHYGREWAEREELSYYKAVIERYRNKTVDEEEIEDEVIEEGHILCEEYVEDASFNNLI</sequence>
<feature type="domain" description="DUF7869" evidence="2">
    <location>
        <begin position="335"/>
        <end position="487"/>
    </location>
</feature>
<accession>A0A8S1BLT7</accession>
<feature type="region of interest" description="Disordered" evidence="1">
    <location>
        <begin position="1"/>
        <end position="41"/>
    </location>
</feature>
<name>A0A8S1BLT7_ARCPL</name>
<comment type="caution">
    <text evidence="3">The sequence shown here is derived from an EMBL/GenBank/DDBJ whole genome shotgun (WGS) entry which is preliminary data.</text>
</comment>
<dbReference type="Pfam" id="PF25273">
    <property type="entry name" value="DUF7869"/>
    <property type="match status" value="1"/>
</dbReference>
<dbReference type="Proteomes" id="UP000494106">
    <property type="component" value="Unassembled WGS sequence"/>
</dbReference>
<evidence type="ECO:0000256" key="1">
    <source>
        <dbReference type="SAM" id="MobiDB-lite"/>
    </source>
</evidence>
<reference evidence="3 4" key="1">
    <citation type="submission" date="2020-04" db="EMBL/GenBank/DDBJ databases">
        <authorList>
            <person name="Wallbank WR R."/>
            <person name="Pardo Diaz C."/>
            <person name="Kozak K."/>
            <person name="Martin S."/>
            <person name="Jiggins C."/>
            <person name="Moest M."/>
            <person name="Warren A I."/>
            <person name="Byers J.R.P. K."/>
            <person name="Montejo-Kovacevich G."/>
            <person name="Yen C E."/>
        </authorList>
    </citation>
    <scope>NUCLEOTIDE SEQUENCE [LARGE SCALE GENOMIC DNA]</scope>
</reference>
<dbReference type="PANTHER" id="PTHR10773">
    <property type="entry name" value="DNA-DIRECTED RNA POLYMERASES I, II, AND III SUBUNIT RPABC2"/>
    <property type="match status" value="1"/>
</dbReference>
<dbReference type="AlphaFoldDB" id="A0A8S1BLT7"/>
<dbReference type="EMBL" id="CADEBC010000625">
    <property type="protein sequence ID" value="CAB3259541.1"/>
    <property type="molecule type" value="Genomic_DNA"/>
</dbReference>
<evidence type="ECO:0000259" key="2">
    <source>
        <dbReference type="Pfam" id="PF25273"/>
    </source>
</evidence>
<evidence type="ECO:0000313" key="4">
    <source>
        <dbReference type="Proteomes" id="UP000494106"/>
    </source>
</evidence>
<proteinExistence type="predicted"/>
<dbReference type="PANTHER" id="PTHR10773:SF19">
    <property type="match status" value="1"/>
</dbReference>
<gene>
    <name evidence="3" type="ORF">APLA_LOCUS17115</name>
</gene>
<organism evidence="3 4">
    <name type="scientific">Arctia plantaginis</name>
    <name type="common">Wood tiger moth</name>
    <name type="synonym">Phalaena plantaginis</name>
    <dbReference type="NCBI Taxonomy" id="874455"/>
    <lineage>
        <taxon>Eukaryota</taxon>
        <taxon>Metazoa</taxon>
        <taxon>Ecdysozoa</taxon>
        <taxon>Arthropoda</taxon>
        <taxon>Hexapoda</taxon>
        <taxon>Insecta</taxon>
        <taxon>Pterygota</taxon>
        <taxon>Neoptera</taxon>
        <taxon>Endopterygota</taxon>
        <taxon>Lepidoptera</taxon>
        <taxon>Glossata</taxon>
        <taxon>Ditrysia</taxon>
        <taxon>Noctuoidea</taxon>
        <taxon>Erebidae</taxon>
        <taxon>Arctiinae</taxon>
        <taxon>Arctia</taxon>
    </lineage>
</organism>
<keyword evidence="4" id="KW-1185">Reference proteome</keyword>
<protein>
    <recommendedName>
        <fullName evidence="2">DUF7869 domain-containing protein</fullName>
    </recommendedName>
</protein>
<dbReference type="InterPro" id="IPR057191">
    <property type="entry name" value="DUF7869"/>
</dbReference>
<evidence type="ECO:0000313" key="3">
    <source>
        <dbReference type="EMBL" id="CAB3259541.1"/>
    </source>
</evidence>
<dbReference type="OrthoDB" id="6779410at2759"/>